<evidence type="ECO:0000313" key="1">
    <source>
        <dbReference type="EMBL" id="KAL2735232.1"/>
    </source>
</evidence>
<evidence type="ECO:0000313" key="2">
    <source>
        <dbReference type="Proteomes" id="UP001607302"/>
    </source>
</evidence>
<sequence>MSTTIKRRKTWYNKTEAGNKVQFFDFDLNNFEFHPKEKDVDKLLCAHKYRTCVEEFVPFSKDILCTIFPLRDVTLRLARKSKTRSRWDNIEIIECRMMEGLH</sequence>
<comment type="caution">
    <text evidence="1">The sequence shown here is derived from an EMBL/GenBank/DDBJ whole genome shotgun (WGS) entry which is preliminary data.</text>
</comment>
<reference evidence="1 2" key="1">
    <citation type="journal article" date="2024" name="Ann. Entomol. Soc. Am.">
        <title>Genomic analyses of the southern and eastern yellowjacket wasps (Hymenoptera: Vespidae) reveal evolutionary signatures of social life.</title>
        <authorList>
            <person name="Catto M.A."/>
            <person name="Caine P.B."/>
            <person name="Orr S.E."/>
            <person name="Hunt B.G."/>
            <person name="Goodisman M.A.D."/>
        </authorList>
    </citation>
    <scope>NUCLEOTIDE SEQUENCE [LARGE SCALE GENOMIC DNA]</scope>
    <source>
        <strain evidence="1">233</strain>
        <tissue evidence="1">Head and thorax</tissue>
    </source>
</reference>
<dbReference type="AlphaFoldDB" id="A0ABD2BR31"/>
<dbReference type="EMBL" id="JAUDFV010000064">
    <property type="protein sequence ID" value="KAL2735232.1"/>
    <property type="molecule type" value="Genomic_DNA"/>
</dbReference>
<gene>
    <name evidence="1" type="ORF">V1478_002872</name>
</gene>
<protein>
    <submittedName>
        <fullName evidence="1">Uncharacterized protein</fullName>
    </submittedName>
</protein>
<proteinExistence type="predicted"/>
<keyword evidence="2" id="KW-1185">Reference proteome</keyword>
<dbReference type="Proteomes" id="UP001607302">
    <property type="component" value="Unassembled WGS sequence"/>
</dbReference>
<accession>A0ABD2BR31</accession>
<name>A0ABD2BR31_VESSQ</name>
<organism evidence="1 2">
    <name type="scientific">Vespula squamosa</name>
    <name type="common">Southern yellow jacket</name>
    <name type="synonym">Wasp</name>
    <dbReference type="NCBI Taxonomy" id="30214"/>
    <lineage>
        <taxon>Eukaryota</taxon>
        <taxon>Metazoa</taxon>
        <taxon>Ecdysozoa</taxon>
        <taxon>Arthropoda</taxon>
        <taxon>Hexapoda</taxon>
        <taxon>Insecta</taxon>
        <taxon>Pterygota</taxon>
        <taxon>Neoptera</taxon>
        <taxon>Endopterygota</taxon>
        <taxon>Hymenoptera</taxon>
        <taxon>Apocrita</taxon>
        <taxon>Aculeata</taxon>
        <taxon>Vespoidea</taxon>
        <taxon>Vespidae</taxon>
        <taxon>Vespinae</taxon>
        <taxon>Vespula</taxon>
    </lineage>
</organism>